<organism evidence="3 4">
    <name type="scientific">Parasponia andersonii</name>
    <name type="common">Sponia andersonii</name>
    <dbReference type="NCBI Taxonomy" id="3476"/>
    <lineage>
        <taxon>Eukaryota</taxon>
        <taxon>Viridiplantae</taxon>
        <taxon>Streptophyta</taxon>
        <taxon>Embryophyta</taxon>
        <taxon>Tracheophyta</taxon>
        <taxon>Spermatophyta</taxon>
        <taxon>Magnoliopsida</taxon>
        <taxon>eudicotyledons</taxon>
        <taxon>Gunneridae</taxon>
        <taxon>Pentapetalae</taxon>
        <taxon>rosids</taxon>
        <taxon>fabids</taxon>
        <taxon>Rosales</taxon>
        <taxon>Cannabaceae</taxon>
        <taxon>Parasponia</taxon>
    </lineage>
</organism>
<dbReference type="PANTHER" id="PTHR11802:SF29">
    <property type="entry name" value="SERINE CARBOXYPEPTIDASE-LIKE 19"/>
    <property type="match status" value="1"/>
</dbReference>
<dbReference type="Pfam" id="PF00450">
    <property type="entry name" value="Peptidase_S10"/>
    <property type="match status" value="1"/>
</dbReference>
<feature type="signal peptide" evidence="2">
    <location>
        <begin position="1"/>
        <end position="36"/>
    </location>
</feature>
<gene>
    <name evidence="3" type="primary">PanSCPL7</name>
    <name evidence="3" type="ORF">PanWU01x14_061280</name>
</gene>
<proteinExistence type="inferred from homology"/>
<dbReference type="PRINTS" id="PR00724">
    <property type="entry name" value="CRBOXYPTASEC"/>
</dbReference>
<comment type="similarity">
    <text evidence="1">Belongs to the peptidase S10 family.</text>
</comment>
<evidence type="ECO:0000256" key="2">
    <source>
        <dbReference type="SAM" id="SignalP"/>
    </source>
</evidence>
<dbReference type="InterPro" id="IPR001563">
    <property type="entry name" value="Peptidase_S10"/>
</dbReference>
<keyword evidence="4" id="KW-1185">Reference proteome</keyword>
<dbReference type="GO" id="GO:0006508">
    <property type="term" value="P:proteolysis"/>
    <property type="evidence" value="ECO:0007669"/>
    <property type="project" value="InterPro"/>
</dbReference>
<dbReference type="FunFam" id="3.40.50.1820:FF:000072">
    <property type="entry name" value="Serine carboxypeptidase-like 19"/>
    <property type="match status" value="1"/>
</dbReference>
<evidence type="ECO:0000256" key="1">
    <source>
        <dbReference type="ARBA" id="ARBA00009431"/>
    </source>
</evidence>
<accession>A0A2P5DI37</accession>
<sequence>MARLRSSTFRQSFDCNLFIFLLVLVLEACSLKLALSDSSHINIIDFLPGFQGPLPIHLETGYVGVGEDEDIQLFYYFAKSERYPEKDPLVLWLCGGPGCSGWSGFAYEIGPLRFSKVEHYKGSSLPTLVLNPYSWTKVSSIIFIDSPVGTGFSYGRTPLASQTGVLKQVQHMLQFLRKWLADHPSFISHPVYLAGSSYSGIPIPVLAQQISNVNEGGVIPYINLQGYILGNPVTDPSDDNFEIPFAHGMALISDELYKSLEKNCGGQYKKVDPSNADCLKDMQAFEKSVSGIHFLNILSPFCNIEALDSDEIIDGRRSLSVSEESEASLYAESANCQEIEHVYSRYWANDASVRKALGVREGTIGKWQRCKFNIPYEHDVRSSIQYHLNLSSKGYRSLIYSGDHDMRVSFLATQAWITSLNFSIIDDWRSWIFQGQIAG</sequence>
<dbReference type="EMBL" id="JXTB01000036">
    <property type="protein sequence ID" value="PON72978.1"/>
    <property type="molecule type" value="Genomic_DNA"/>
</dbReference>
<dbReference type="AlphaFoldDB" id="A0A2P5DI37"/>
<reference evidence="4" key="1">
    <citation type="submission" date="2016-06" db="EMBL/GenBank/DDBJ databases">
        <title>Parallel loss of symbiosis genes in relatives of nitrogen-fixing non-legume Parasponia.</title>
        <authorList>
            <person name="Van Velzen R."/>
            <person name="Holmer R."/>
            <person name="Bu F."/>
            <person name="Rutten L."/>
            <person name="Van Zeijl A."/>
            <person name="Liu W."/>
            <person name="Santuari L."/>
            <person name="Cao Q."/>
            <person name="Sharma T."/>
            <person name="Shen D."/>
            <person name="Roswanjaya Y."/>
            <person name="Wardhani T."/>
            <person name="Kalhor M.S."/>
            <person name="Jansen J."/>
            <person name="Van den Hoogen J."/>
            <person name="Gungor B."/>
            <person name="Hartog M."/>
            <person name="Hontelez J."/>
            <person name="Verver J."/>
            <person name="Yang W.-C."/>
            <person name="Schijlen E."/>
            <person name="Repin R."/>
            <person name="Schilthuizen M."/>
            <person name="Schranz E."/>
            <person name="Heidstra R."/>
            <person name="Miyata K."/>
            <person name="Fedorova E."/>
            <person name="Kohlen W."/>
            <person name="Bisseling T."/>
            <person name="Smit S."/>
            <person name="Geurts R."/>
        </authorList>
    </citation>
    <scope>NUCLEOTIDE SEQUENCE [LARGE SCALE GENOMIC DNA]</scope>
    <source>
        <strain evidence="4">cv. WU1-14</strain>
    </source>
</reference>
<dbReference type="Gene3D" id="3.40.50.1820">
    <property type="entry name" value="alpha/beta hydrolase"/>
    <property type="match status" value="1"/>
</dbReference>
<name>A0A2P5DI37_PARAD</name>
<dbReference type="SUPFAM" id="SSF53474">
    <property type="entry name" value="alpha/beta-Hydrolases"/>
    <property type="match status" value="1"/>
</dbReference>
<feature type="chain" id="PRO_5015201587" evidence="2">
    <location>
        <begin position="37"/>
        <end position="439"/>
    </location>
</feature>
<evidence type="ECO:0000313" key="3">
    <source>
        <dbReference type="EMBL" id="PON72978.1"/>
    </source>
</evidence>
<evidence type="ECO:0000313" key="4">
    <source>
        <dbReference type="Proteomes" id="UP000237105"/>
    </source>
</evidence>
<dbReference type="GO" id="GO:0004185">
    <property type="term" value="F:serine-type carboxypeptidase activity"/>
    <property type="evidence" value="ECO:0007669"/>
    <property type="project" value="InterPro"/>
</dbReference>
<dbReference type="InterPro" id="IPR029058">
    <property type="entry name" value="AB_hydrolase_fold"/>
</dbReference>
<keyword evidence="3" id="KW-0378">Hydrolase</keyword>
<keyword evidence="2" id="KW-0732">Signal</keyword>
<protein>
    <submittedName>
        <fullName evidence="3">Serine carboxypeptidase-like</fullName>
    </submittedName>
</protein>
<dbReference type="GO" id="GO:0019748">
    <property type="term" value="P:secondary metabolic process"/>
    <property type="evidence" value="ECO:0007669"/>
    <property type="project" value="TreeGrafter"/>
</dbReference>
<dbReference type="Proteomes" id="UP000237105">
    <property type="component" value="Unassembled WGS sequence"/>
</dbReference>
<dbReference type="GO" id="GO:0016747">
    <property type="term" value="F:acyltransferase activity, transferring groups other than amino-acyl groups"/>
    <property type="evidence" value="ECO:0007669"/>
    <property type="project" value="TreeGrafter"/>
</dbReference>
<comment type="caution">
    <text evidence="3">The sequence shown here is derived from an EMBL/GenBank/DDBJ whole genome shotgun (WGS) entry which is preliminary data.</text>
</comment>
<keyword evidence="3" id="KW-0121">Carboxypeptidase</keyword>
<dbReference type="OrthoDB" id="443318at2759"/>
<keyword evidence="3" id="KW-0645">Protease</keyword>
<dbReference type="PANTHER" id="PTHR11802">
    <property type="entry name" value="SERINE PROTEASE FAMILY S10 SERINE CARBOXYPEPTIDASE"/>
    <property type="match status" value="1"/>
</dbReference>